<proteinExistence type="predicted"/>
<reference evidence="2 3" key="1">
    <citation type="journal article" date="2020" name="Microorganisms">
        <title>Osmotic Adaptation and Compatible Solute Biosynthesis of Phototrophic Bacteria as Revealed from Genome Analyses.</title>
        <authorList>
            <person name="Imhoff J.F."/>
            <person name="Rahn T."/>
            <person name="Kunzel S."/>
            <person name="Keller A."/>
            <person name="Neulinger S.C."/>
        </authorList>
    </citation>
    <scope>NUCLEOTIDE SEQUENCE [LARGE SCALE GENOMIC DNA]</scope>
    <source>
        <strain evidence="2 3">DSM 9895</strain>
    </source>
</reference>
<dbReference type="InterPro" id="IPR046025">
    <property type="entry name" value="DUF5983"/>
</dbReference>
<evidence type="ECO:0000259" key="1">
    <source>
        <dbReference type="Pfam" id="PF19419"/>
    </source>
</evidence>
<dbReference type="RefSeq" id="WP_200338506.1">
    <property type="nucleotide sequence ID" value="NZ_NRRL01000001.1"/>
</dbReference>
<dbReference type="Proteomes" id="UP001296873">
    <property type="component" value="Unassembled WGS sequence"/>
</dbReference>
<organism evidence="2 3">
    <name type="scientific">Rhodovibrio sodomensis</name>
    <dbReference type="NCBI Taxonomy" id="1088"/>
    <lineage>
        <taxon>Bacteria</taxon>
        <taxon>Pseudomonadati</taxon>
        <taxon>Pseudomonadota</taxon>
        <taxon>Alphaproteobacteria</taxon>
        <taxon>Rhodospirillales</taxon>
        <taxon>Rhodovibrionaceae</taxon>
        <taxon>Rhodovibrio</taxon>
    </lineage>
</organism>
<feature type="domain" description="DUF5983" evidence="1">
    <location>
        <begin position="7"/>
        <end position="106"/>
    </location>
</feature>
<name>A0ABS1D7T2_9PROT</name>
<evidence type="ECO:0000313" key="3">
    <source>
        <dbReference type="Proteomes" id="UP001296873"/>
    </source>
</evidence>
<dbReference type="EMBL" id="NRRL01000001">
    <property type="protein sequence ID" value="MBK1666477.1"/>
    <property type="molecule type" value="Genomic_DNA"/>
</dbReference>
<gene>
    <name evidence="2" type="ORF">CKO28_00285</name>
</gene>
<sequence length="106" mass="11683">MPIVRALELSSSHVEQGDMQGLIRHLKKPDTCPFILDSRGPVDDPYGVFLKLPDPADLMEHIRAARRQGFSLAFCNVVEAASARGCAFLILDGDADVDPSLPTHRW</sequence>
<keyword evidence="3" id="KW-1185">Reference proteome</keyword>
<protein>
    <recommendedName>
        <fullName evidence="1">DUF5983 domain-containing protein</fullName>
    </recommendedName>
</protein>
<evidence type="ECO:0000313" key="2">
    <source>
        <dbReference type="EMBL" id="MBK1666477.1"/>
    </source>
</evidence>
<dbReference type="Pfam" id="PF19419">
    <property type="entry name" value="DUF5983"/>
    <property type="match status" value="1"/>
</dbReference>
<comment type="caution">
    <text evidence="2">The sequence shown here is derived from an EMBL/GenBank/DDBJ whole genome shotgun (WGS) entry which is preliminary data.</text>
</comment>
<accession>A0ABS1D7T2</accession>